<feature type="domain" description="Chromo" evidence="9">
    <location>
        <begin position="628"/>
        <end position="695"/>
    </location>
</feature>
<protein>
    <submittedName>
        <fullName evidence="12">Helicase protein MOM1-like isoform X1</fullName>
    </submittedName>
</protein>
<feature type="region of interest" description="Disordered" evidence="8">
    <location>
        <begin position="2790"/>
        <end position="2814"/>
    </location>
</feature>
<dbReference type="EMBL" id="SMMG02000001">
    <property type="protein sequence ID" value="KAA3489527.1"/>
    <property type="molecule type" value="Genomic_DNA"/>
</dbReference>
<dbReference type="InterPro" id="IPR001965">
    <property type="entry name" value="Znf_PHD"/>
</dbReference>
<feature type="compositionally biased region" description="Polar residues" evidence="8">
    <location>
        <begin position="2257"/>
        <end position="2280"/>
    </location>
</feature>
<feature type="coiled-coil region" evidence="7">
    <location>
        <begin position="1679"/>
        <end position="1725"/>
    </location>
</feature>
<feature type="domain" description="Helicase C-terminal" evidence="11">
    <location>
        <begin position="1114"/>
        <end position="1276"/>
    </location>
</feature>
<reference evidence="13" key="1">
    <citation type="journal article" date="2019" name="Plant Biotechnol. J.">
        <title>Genome sequencing of the Australian wild diploid species Gossypium australe highlights disease resistance and delayed gland morphogenesis.</title>
        <authorList>
            <person name="Cai Y."/>
            <person name="Cai X."/>
            <person name="Wang Q."/>
            <person name="Wang P."/>
            <person name="Zhang Y."/>
            <person name="Cai C."/>
            <person name="Xu Y."/>
            <person name="Wang K."/>
            <person name="Zhou Z."/>
            <person name="Wang C."/>
            <person name="Geng S."/>
            <person name="Li B."/>
            <person name="Dong Q."/>
            <person name="Hou Y."/>
            <person name="Wang H."/>
            <person name="Ai P."/>
            <person name="Liu Z."/>
            <person name="Yi F."/>
            <person name="Sun M."/>
            <person name="An G."/>
            <person name="Cheng J."/>
            <person name="Zhang Y."/>
            <person name="Shi Q."/>
            <person name="Xie Y."/>
            <person name="Shi X."/>
            <person name="Chang Y."/>
            <person name="Huang F."/>
            <person name="Chen Y."/>
            <person name="Hong S."/>
            <person name="Mi L."/>
            <person name="Sun Q."/>
            <person name="Zhang L."/>
            <person name="Zhou B."/>
            <person name="Peng R."/>
            <person name="Zhang X."/>
            <person name="Liu F."/>
        </authorList>
    </citation>
    <scope>NUCLEOTIDE SEQUENCE [LARGE SCALE GENOMIC DNA]</scope>
    <source>
        <strain evidence="13">cv. PA1801</strain>
    </source>
</reference>
<dbReference type="Gene3D" id="3.30.40.10">
    <property type="entry name" value="Zinc/RING finger domain, C3HC4 (zinc finger)"/>
    <property type="match status" value="1"/>
</dbReference>
<dbReference type="PROSITE" id="PS50013">
    <property type="entry name" value="CHROMO_2"/>
    <property type="match status" value="2"/>
</dbReference>
<dbReference type="Proteomes" id="UP000325315">
    <property type="component" value="Unassembled WGS sequence"/>
</dbReference>
<keyword evidence="12" id="KW-0347">Helicase</keyword>
<dbReference type="InterPro" id="IPR000330">
    <property type="entry name" value="SNF2_N"/>
</dbReference>
<keyword evidence="3 6" id="KW-0863">Zinc-finger</keyword>
<keyword evidence="1" id="KW-0479">Metal-binding</keyword>
<dbReference type="Pfam" id="PF00176">
    <property type="entry name" value="SNF2-rel_dom"/>
    <property type="match status" value="1"/>
</dbReference>
<dbReference type="Pfam" id="PF00271">
    <property type="entry name" value="Helicase_C"/>
    <property type="match status" value="1"/>
</dbReference>
<dbReference type="SMART" id="SM00298">
    <property type="entry name" value="CHROMO"/>
    <property type="match status" value="2"/>
</dbReference>
<feature type="compositionally biased region" description="Basic and acidic residues" evidence="8">
    <location>
        <begin position="81"/>
        <end position="90"/>
    </location>
</feature>
<feature type="region of interest" description="Disordered" evidence="8">
    <location>
        <begin position="1"/>
        <end position="307"/>
    </location>
</feature>
<dbReference type="InterPro" id="IPR013083">
    <property type="entry name" value="Znf_RING/FYVE/PHD"/>
</dbReference>
<dbReference type="Pfam" id="PF25029">
    <property type="entry name" value="MOM1"/>
    <property type="match status" value="1"/>
</dbReference>
<feature type="compositionally biased region" description="Polar residues" evidence="8">
    <location>
        <begin position="2233"/>
        <end position="2246"/>
    </location>
</feature>
<dbReference type="SMART" id="SM00249">
    <property type="entry name" value="PHD"/>
    <property type="match status" value="1"/>
</dbReference>
<dbReference type="InterPro" id="IPR038718">
    <property type="entry name" value="SNF2-like_sf"/>
</dbReference>
<dbReference type="InterPro" id="IPR049730">
    <property type="entry name" value="SNF2/RAD54-like_C"/>
</dbReference>
<feature type="compositionally biased region" description="Low complexity" evidence="8">
    <location>
        <begin position="2450"/>
        <end position="2461"/>
    </location>
</feature>
<evidence type="ECO:0000256" key="7">
    <source>
        <dbReference type="SAM" id="Coils"/>
    </source>
</evidence>
<feature type="region of interest" description="Disordered" evidence="8">
    <location>
        <begin position="2155"/>
        <end position="2181"/>
    </location>
</feature>
<dbReference type="GO" id="GO:0005524">
    <property type="term" value="F:ATP binding"/>
    <property type="evidence" value="ECO:0007669"/>
    <property type="project" value="InterPro"/>
</dbReference>
<dbReference type="Gene3D" id="3.40.50.300">
    <property type="entry name" value="P-loop containing nucleotide triphosphate hydrolases"/>
    <property type="match status" value="1"/>
</dbReference>
<keyword evidence="12" id="KW-0547">Nucleotide-binding</keyword>
<dbReference type="GO" id="GO:0031507">
    <property type="term" value="P:heterochromatin formation"/>
    <property type="evidence" value="ECO:0007669"/>
    <property type="project" value="InterPro"/>
</dbReference>
<accession>A0A5B6X9C8</accession>
<feature type="region of interest" description="Disordered" evidence="8">
    <location>
        <begin position="2233"/>
        <end position="2280"/>
    </location>
</feature>
<evidence type="ECO:0000256" key="5">
    <source>
        <dbReference type="ARBA" id="ARBA00022833"/>
    </source>
</evidence>
<organism evidence="12 13">
    <name type="scientific">Gossypium australe</name>
    <dbReference type="NCBI Taxonomy" id="47621"/>
    <lineage>
        <taxon>Eukaryota</taxon>
        <taxon>Viridiplantae</taxon>
        <taxon>Streptophyta</taxon>
        <taxon>Embryophyta</taxon>
        <taxon>Tracheophyta</taxon>
        <taxon>Spermatophyta</taxon>
        <taxon>Magnoliopsida</taxon>
        <taxon>eudicotyledons</taxon>
        <taxon>Gunneridae</taxon>
        <taxon>Pentapetalae</taxon>
        <taxon>rosids</taxon>
        <taxon>malvids</taxon>
        <taxon>Malvales</taxon>
        <taxon>Malvaceae</taxon>
        <taxon>Malvoideae</taxon>
        <taxon>Gossypium</taxon>
    </lineage>
</organism>
<evidence type="ECO:0000259" key="11">
    <source>
        <dbReference type="PROSITE" id="PS51194"/>
    </source>
</evidence>
<feature type="coiled-coil region" evidence="7">
    <location>
        <begin position="2345"/>
        <end position="2405"/>
    </location>
</feature>
<feature type="compositionally biased region" description="Polar residues" evidence="8">
    <location>
        <begin position="2155"/>
        <end position="2165"/>
    </location>
</feature>
<feature type="compositionally biased region" description="Basic and acidic residues" evidence="8">
    <location>
        <begin position="25"/>
        <end position="42"/>
    </location>
</feature>
<feature type="compositionally biased region" description="Polar residues" evidence="8">
    <location>
        <begin position="143"/>
        <end position="153"/>
    </location>
</feature>
<dbReference type="PANTHER" id="PTHR35116:SF2">
    <property type="entry name" value="ATP-DEPENDENT HELICASE FAMILY PROTEIN-RELATED"/>
    <property type="match status" value="1"/>
</dbReference>
<feature type="compositionally biased region" description="Basic and acidic residues" evidence="8">
    <location>
        <begin position="220"/>
        <end position="243"/>
    </location>
</feature>
<keyword evidence="5" id="KW-0862">Zinc</keyword>
<dbReference type="PROSITE" id="PS51194">
    <property type="entry name" value="HELICASE_CTER"/>
    <property type="match status" value="1"/>
</dbReference>
<feature type="compositionally biased region" description="Polar residues" evidence="8">
    <location>
        <begin position="2467"/>
        <end position="2478"/>
    </location>
</feature>
<dbReference type="InterPro" id="IPR056882">
    <property type="entry name" value="MOM1_dom"/>
</dbReference>
<evidence type="ECO:0000256" key="3">
    <source>
        <dbReference type="ARBA" id="ARBA00022771"/>
    </source>
</evidence>
<name>A0A5B6X9C8_9ROSI</name>
<dbReference type="PROSITE" id="PS50016">
    <property type="entry name" value="ZF_PHD_2"/>
    <property type="match status" value="1"/>
</dbReference>
<dbReference type="PANTHER" id="PTHR35116">
    <property type="entry name" value="HELICASE PROTEIN MOM1"/>
    <property type="match status" value="1"/>
</dbReference>
<gene>
    <name evidence="12" type="ORF">EPI10_033135</name>
</gene>
<feature type="compositionally biased region" description="Polar residues" evidence="8">
    <location>
        <begin position="91"/>
        <end position="103"/>
    </location>
</feature>
<keyword evidence="7" id="KW-0175">Coiled coil</keyword>
<dbReference type="SUPFAM" id="SSF52540">
    <property type="entry name" value="P-loop containing nucleoside triphosphate hydrolases"/>
    <property type="match status" value="2"/>
</dbReference>
<comment type="caution">
    <text evidence="12">The sequence shown here is derived from an EMBL/GenBank/DDBJ whole genome shotgun (WGS) entry which is preliminary data.</text>
</comment>
<feature type="compositionally biased region" description="Basic residues" evidence="8">
    <location>
        <begin position="154"/>
        <end position="169"/>
    </location>
</feature>
<feature type="domain" description="Chromo" evidence="9">
    <location>
        <begin position="702"/>
        <end position="779"/>
    </location>
</feature>
<dbReference type="OrthoDB" id="885191at2759"/>
<dbReference type="CDD" id="cd18793">
    <property type="entry name" value="SF2_C_SNF"/>
    <property type="match status" value="1"/>
</dbReference>
<dbReference type="InterPro" id="IPR027417">
    <property type="entry name" value="P-loop_NTPase"/>
</dbReference>
<evidence type="ECO:0000259" key="10">
    <source>
        <dbReference type="PROSITE" id="PS50016"/>
    </source>
</evidence>
<dbReference type="PROSITE" id="PS01359">
    <property type="entry name" value="ZF_PHD_1"/>
    <property type="match status" value="1"/>
</dbReference>
<keyword evidence="2" id="KW-0677">Repeat</keyword>
<dbReference type="GO" id="GO:0008270">
    <property type="term" value="F:zinc ion binding"/>
    <property type="evidence" value="ECO:0007669"/>
    <property type="project" value="UniProtKB-KW"/>
</dbReference>
<evidence type="ECO:0000313" key="13">
    <source>
        <dbReference type="Proteomes" id="UP000325315"/>
    </source>
</evidence>
<dbReference type="InterPro" id="IPR000953">
    <property type="entry name" value="Chromo/chromo_shadow_dom"/>
</dbReference>
<feature type="compositionally biased region" description="Basic and acidic residues" evidence="8">
    <location>
        <begin position="270"/>
        <end position="289"/>
    </location>
</feature>
<evidence type="ECO:0000256" key="8">
    <source>
        <dbReference type="SAM" id="MobiDB-lite"/>
    </source>
</evidence>
<dbReference type="InterPro" id="IPR039322">
    <property type="entry name" value="MOM1"/>
</dbReference>
<keyword evidence="4" id="KW-0378">Hydrolase</keyword>
<evidence type="ECO:0000256" key="4">
    <source>
        <dbReference type="ARBA" id="ARBA00022801"/>
    </source>
</evidence>
<sequence length="2814" mass="310596">MANGTRLSSRKAKDDGDGTRSSGRKAKDDGEGIRSSSRKAEDDGGGTRSSSRKAKNDGDGTRPSSRKTKDDGDGTRSSSRKAKDDGDNDLKGSQNRGKKSVNSGAAIAEASGVRRSPRETISKKNMTPPSSSGTRKSERLEKQTANLNSTTSSGKRKSERIEKKKKKKNASPLRRSDRVKMPSSSASSGSKRSDKSLDLLNMKRKEKKKKSVKQLTGTVEDNKIEREVEQANEKQKKRMDARAYKALFRKQPKKVDETDRNEDLNGTNSGRREEDFLEEFIERSHERTEVTSTSQPAEEALKGKNEHNLFLTSEKDSCKDISSNGDDLQIPKNGLIAEEMNDNAEKAAQDNLQSPHLAKSIMPEGVLGCDISVEMVMPSENKCHDIDIDSVASSKISSNNIATCTAPGPSQSSGCKRKECSETCGMSSKRQRYSFRWGSPAMMFCYTYLGAYKLDFKVMGMLISKQEGKELELFQDGIYLKQKQKLKGLIELDKFLVLVDCNSTRQEICSSNIKDREKLDVAMSTGYVEKPCNYIQQHMSSADLQTGRDRNACIICRLNGKLLWHIWIRYASKSFELLLLICCCGKGCQRSYHLSCLEPPLEEFPLGAWYCLACVRKKLESGIYSVSKGIEAIWDSRELEASEDGLQRQKQYFVKYEGLAHVHNRWLSEDQVLLEAPSLVAKYNQRNQGSVWKQQWVVPHRLLQKRLLMFPRECDEHHNKEHNGDKLNCHVEWLVKWCGLGYEHASWEFENASFFSCPGGQDLIQEYETRKKAQKASKFDKEGAVASLKISQLPAAASSGLDANLDPVNKLCNYWRRGQNAIIFDDQERISNVISSILAFPCDISSPFLIISTSASQYSWDEEFLHLAPSADIVVYSGSKEVRNSIRNLEFYDEGGCIMFQVLITSPEVISEDLNLLCCIGWEAIIVDECQRPRIASCFEQIKILTSSKRLLIISSQLKDNVAEYLNLFSLLDSQSGSNGSESLLTDSSDDIDTLKERLAKYVAYERKLESSRFLEYWVPVLLSHVQLEKYCFTLLSNSLSLCSPSKSDPVGVLRNILISNRKVESLNFLLHSHDSCCDHPYTVDQSLQLLLTKGLQEVEFLDVGIKASGKLQLLDAMLWEIKKRELKVLILFQYIGGSGRDLMGDILDDFLRQRFGIDSYERVDGGVTPSKKQSALNRFNNEKQRFVFLLETRACLSSIKLSTVGTVIIFGSDWSPMNDLRALQRITLDSQLEQIKVFRLYSSFTVEEKLLMLSKQDKTIDGNVEYIPPSSSHMLLKWGASYLFSQLDKFHGITIPDASILSERSHLKYVIQEFFTILHQTGIDDDASKLSLILQAKQNQGTYRTEMPLFGEQKIQVMNEDPPHTFWTKLFDGKSPRWKYCTSSSQRNRKRVNYFDDLQKEPEAESVEVAKRRKKVVSDGNDHPSPKAVLQEGKLAAGYRKGSSGTLPYDFTPLSRSIASGSDTIHATSNSLHLDNNVSKIPALEMVEWERRKQRDSQKNLHVLLKPQIAKLCEVLHLTEDVKAMVERFLEYVMNNHLVNKEPATILQAFQISLCWSAASLLKQKLDHKESLALAKQHLGFTCKKEEADYVYSMLRCLKRMFLYRTGYLKVPSSPKASGLPGKSVGRDYSSAASYQHNIKAETEDLSDFREGSDMQAISESRLAPEIQLAQRDLLKSIKEIEKKCDKQMRKLIEKHKQEVEQFNQKYEDEKAQLENKKRTEAAVIRLHSNVSMRTDKLNNLDTEYARKFDELEQQMDLHLKNLEALQVAARSKFLERKTRWVESVKSWARVELVKPPVSLANLSEGRSSAGIIHSASVSEVRPSKIVHIVNDEVMAYSDPINKARPFKDNSEVASVENLGFWEGQENVASLLAPSSQKYFDINSLRKVDGETPLRESGTIISSEGQQNCVSLEASPSAEIPEESNLRETDVQVPLREIVVVNSGEGQENLVSTEALSYEETTDGAVLSNFDGEVHLRVPEIVCSGEGYENLPSVVVSSSEEVPGGTTLNMAEGELPISRPEAIGSTEDQENIMSANCSFEKQIPGGATLNVPDGEIPRSTAVIATSCDGMDIIVCTNSSTSKEQIPYTAACSMPTKEVSLVEPETVPSEVLEGINVQKENDGTSPIGNDQLDGIQCTMNSEAEFAESSLADLSSMQPVPTSDQGGPQPPDLVSPNVGPLPYASSEVQARCMSNNEMRNASQLAETSPFNGTIDATCNMSNPDTTGVELREQMQQLRSSESTSNLSHPDLPSVTAVEHQSNNEGQTANQSSQAPTQPVANHTELSNQDVLQPLHSPIDGSVDRLVRQASVTRTASVPFVSNGLPLQTAPAVSSRMHPTFYHDPLQNEMERILKEKEQTAKVHEEMKLQLKLECEKEIKEVVIQIRQKYEAKLKEKEAEFLLHRTELSETYNKVLLHKILAEAFRSKCMDNRASGSAGTKEANSNFMPQQVQLSSQQMVQQPPAASGLPSTGSASSMQTVSPAVVNGQILQHSTASGIPSTGSASTMQTVSPAVVNAQTLQRSTASGIPSTGSASSMQTVSPAVVNAQTLQRSTASGIPSTGSASTVQTVSPAVVNAQTLQRSTASGIPSTGSASTVQTVSPAVVNAQTLQRSTASGIPSTSSTSTLQTVSLAAANAQTLQPSTASGIPPTGSASSMQTVSPAVVNAQTMGPHLQVVKSSALFSGTPTRSPHISNISSTGNLKIGTEIRAPAPHLQPFRPSSSISPSSLPLHSHVNHLARRQASITGQSGRIQHEVVGGLAAPPSSFSPGANANPPGFLLPDVNSRLEIQMPGGRSNSAQQGGGATDVVCLSDDD</sequence>
<proteinExistence type="predicted"/>
<feature type="compositionally biased region" description="Basic and acidic residues" evidence="8">
    <location>
        <begin position="191"/>
        <end position="203"/>
    </location>
</feature>
<dbReference type="Gene3D" id="3.40.50.10810">
    <property type="entry name" value="Tandem AAA-ATPase domain"/>
    <property type="match status" value="1"/>
</dbReference>
<evidence type="ECO:0000313" key="12">
    <source>
        <dbReference type="EMBL" id="KAA3489527.1"/>
    </source>
</evidence>
<feature type="domain" description="PHD-type" evidence="10">
    <location>
        <begin position="550"/>
        <end position="617"/>
    </location>
</feature>
<feature type="compositionally biased region" description="Basic and acidic residues" evidence="8">
    <location>
        <begin position="253"/>
        <end position="263"/>
    </location>
</feature>
<feature type="compositionally biased region" description="Polar residues" evidence="8">
    <location>
        <begin position="123"/>
        <end position="134"/>
    </location>
</feature>
<evidence type="ECO:0000259" key="9">
    <source>
        <dbReference type="PROSITE" id="PS50013"/>
    </source>
</evidence>
<dbReference type="InterPro" id="IPR001650">
    <property type="entry name" value="Helicase_C-like"/>
</dbReference>
<dbReference type="InterPro" id="IPR019786">
    <property type="entry name" value="Zinc_finger_PHD-type_CS"/>
</dbReference>
<evidence type="ECO:0000256" key="2">
    <source>
        <dbReference type="ARBA" id="ARBA00022737"/>
    </source>
</evidence>
<keyword evidence="13" id="KW-1185">Reference proteome</keyword>
<dbReference type="Gene3D" id="6.10.250.1310">
    <property type="match status" value="1"/>
</dbReference>
<dbReference type="GO" id="GO:0004386">
    <property type="term" value="F:helicase activity"/>
    <property type="evidence" value="ECO:0007669"/>
    <property type="project" value="UniProtKB-KW"/>
</dbReference>
<evidence type="ECO:0000256" key="1">
    <source>
        <dbReference type="ARBA" id="ARBA00022723"/>
    </source>
</evidence>
<keyword evidence="12" id="KW-0067">ATP-binding</keyword>
<dbReference type="InterPro" id="IPR016197">
    <property type="entry name" value="Chromo-like_dom_sf"/>
</dbReference>
<dbReference type="Gene3D" id="2.40.50.40">
    <property type="match status" value="2"/>
</dbReference>
<evidence type="ECO:0000256" key="6">
    <source>
        <dbReference type="PROSITE-ProRule" id="PRU00146"/>
    </source>
</evidence>
<feature type="region of interest" description="Disordered" evidence="8">
    <location>
        <begin position="2450"/>
        <end position="2478"/>
    </location>
</feature>
<dbReference type="SUPFAM" id="SSF54160">
    <property type="entry name" value="Chromo domain-like"/>
    <property type="match status" value="2"/>
</dbReference>
<dbReference type="GO" id="GO:0016787">
    <property type="term" value="F:hydrolase activity"/>
    <property type="evidence" value="ECO:0007669"/>
    <property type="project" value="UniProtKB-KW"/>
</dbReference>
<dbReference type="InterPro" id="IPR019787">
    <property type="entry name" value="Znf_PHD-finger"/>
</dbReference>